<dbReference type="Gene3D" id="3.50.50.60">
    <property type="entry name" value="FAD/NAD(P)-binding domain"/>
    <property type="match status" value="2"/>
</dbReference>
<evidence type="ECO:0008006" key="10">
    <source>
        <dbReference type="Google" id="ProtNLM"/>
    </source>
</evidence>
<evidence type="ECO:0000313" key="9">
    <source>
        <dbReference type="Proteomes" id="UP000182987"/>
    </source>
</evidence>
<dbReference type="Pfam" id="PF05199">
    <property type="entry name" value="GMC_oxred_C"/>
    <property type="match status" value="1"/>
</dbReference>
<name>A0A1L3EY11_9GAMM</name>
<dbReference type="GO" id="GO:0050660">
    <property type="term" value="F:flavin adenine dinucleotide binding"/>
    <property type="evidence" value="ECO:0007669"/>
    <property type="project" value="InterPro"/>
</dbReference>
<dbReference type="SUPFAM" id="SSF51905">
    <property type="entry name" value="FAD/NAD(P)-binding domain"/>
    <property type="match status" value="1"/>
</dbReference>
<evidence type="ECO:0000256" key="4">
    <source>
        <dbReference type="ARBA" id="ARBA00022827"/>
    </source>
</evidence>
<dbReference type="Pfam" id="PF00732">
    <property type="entry name" value="GMC_oxred_N"/>
    <property type="match status" value="1"/>
</dbReference>
<evidence type="ECO:0000256" key="1">
    <source>
        <dbReference type="ARBA" id="ARBA00001974"/>
    </source>
</evidence>
<dbReference type="InterPro" id="IPR051473">
    <property type="entry name" value="P2Ox-like"/>
</dbReference>
<keyword evidence="9" id="KW-1185">Reference proteome</keyword>
<feature type="domain" description="Glucose-methanol-choline oxidoreductase N-terminal" evidence="6">
    <location>
        <begin position="7"/>
        <end position="145"/>
    </location>
</feature>
<evidence type="ECO:0000313" key="8">
    <source>
        <dbReference type="EMBL" id="APG05948.1"/>
    </source>
</evidence>
<evidence type="ECO:0000259" key="7">
    <source>
        <dbReference type="Pfam" id="PF05199"/>
    </source>
</evidence>
<dbReference type="Proteomes" id="UP000182987">
    <property type="component" value="Chromosome"/>
</dbReference>
<comment type="cofactor">
    <cofactor evidence="1">
        <name>FAD</name>
        <dbReference type="ChEBI" id="CHEBI:57692"/>
    </cofactor>
</comment>
<accession>A0A1L3EY11</accession>
<dbReference type="InterPro" id="IPR036188">
    <property type="entry name" value="FAD/NAD-bd_sf"/>
</dbReference>
<dbReference type="PANTHER" id="PTHR42784:SF1">
    <property type="entry name" value="PYRANOSE 2-OXIDASE"/>
    <property type="match status" value="1"/>
</dbReference>
<reference evidence="9" key="1">
    <citation type="submission" date="2016-09" db="EMBL/GenBank/DDBJ databases">
        <authorList>
            <person name="Lysoe E."/>
        </authorList>
    </citation>
    <scope>NUCLEOTIDE SEQUENCE [LARGE SCALE GENOMIC DNA]</scope>
    <source>
        <strain evidence="9">LJ96T</strain>
    </source>
</reference>
<evidence type="ECO:0000259" key="6">
    <source>
        <dbReference type="Pfam" id="PF00732"/>
    </source>
</evidence>
<organism evidence="8 9">
    <name type="scientific">Luteibacter rhizovicinus DSM 16549</name>
    <dbReference type="NCBI Taxonomy" id="1440763"/>
    <lineage>
        <taxon>Bacteria</taxon>
        <taxon>Pseudomonadati</taxon>
        <taxon>Pseudomonadota</taxon>
        <taxon>Gammaproteobacteria</taxon>
        <taxon>Lysobacterales</taxon>
        <taxon>Rhodanobacteraceae</taxon>
        <taxon>Luteibacter</taxon>
    </lineage>
</organism>
<dbReference type="AlphaFoldDB" id="A0A1L3EY11"/>
<dbReference type="KEGG" id="lrz:BJI69_19935"/>
<keyword evidence="5" id="KW-0560">Oxidoreductase</keyword>
<dbReference type="InterPro" id="IPR000172">
    <property type="entry name" value="GMC_OxRdtase_N"/>
</dbReference>
<protein>
    <recommendedName>
        <fullName evidence="10">Glucose-methanol-choline oxidoreductase N-terminal domain-containing protein</fullName>
    </recommendedName>
</protein>
<dbReference type="PANTHER" id="PTHR42784">
    <property type="entry name" value="PYRANOSE 2-OXIDASE"/>
    <property type="match status" value="1"/>
</dbReference>
<dbReference type="OrthoDB" id="9787779at2"/>
<keyword evidence="3" id="KW-0285">Flavoprotein</keyword>
<evidence type="ECO:0000256" key="5">
    <source>
        <dbReference type="ARBA" id="ARBA00023002"/>
    </source>
</evidence>
<dbReference type="EMBL" id="CP017480">
    <property type="protein sequence ID" value="APG05948.1"/>
    <property type="molecule type" value="Genomic_DNA"/>
</dbReference>
<evidence type="ECO:0000256" key="3">
    <source>
        <dbReference type="ARBA" id="ARBA00022630"/>
    </source>
</evidence>
<dbReference type="InterPro" id="IPR007867">
    <property type="entry name" value="GMC_OxRtase_C"/>
</dbReference>
<comment type="similarity">
    <text evidence="2">Belongs to the GMC oxidoreductase family.</text>
</comment>
<dbReference type="GO" id="GO:0016614">
    <property type="term" value="F:oxidoreductase activity, acting on CH-OH group of donors"/>
    <property type="evidence" value="ECO:0007669"/>
    <property type="project" value="InterPro"/>
</dbReference>
<feature type="domain" description="Glucose-methanol-choline oxidoreductase C-terminal" evidence="7">
    <location>
        <begin position="289"/>
        <end position="346"/>
    </location>
</feature>
<dbReference type="STRING" id="1440763.BJI69_19935"/>
<dbReference type="RefSeq" id="WP_071925044.1">
    <property type="nucleotide sequence ID" value="NZ_CP017480.1"/>
</dbReference>
<evidence type="ECO:0000256" key="2">
    <source>
        <dbReference type="ARBA" id="ARBA00010790"/>
    </source>
</evidence>
<keyword evidence="4" id="KW-0274">FAD</keyword>
<proteinExistence type="inferred from homology"/>
<gene>
    <name evidence="8" type="ORF">BJI69_19935</name>
</gene>
<sequence length="359" mass="38544">MVAGDRLVIEGLDKLGVSYSNFPVARYADRCVTTGTCRYCPVGGRYSATQTLDALERTHGASGRFTIRSQVAVQRIVVGPGHTARGVAYRPVGEDDVTVLDADLIIVAAGAIETPKILLASKSSLTPAGLGNASGHVGRHFKIHPMLHVDARFRGNPMRVLQELDFPTLASRHFDTEREQRDGKLLFGRTSRMPQLDIEGMMADGRSARDIDALVSQGMTLTLSGFIEEFASAHSAVGIADGMSSHGLSRTRVTYAPLDNTLAIRRHLATMGRILEAAGGEVIDKGLYQQRIDHTASTTRMSKDAAVGVVDSDLRVHGTDNVYVCSTSVFPTISATPPTLTLAAVALRLGDHLAARLRN</sequence>